<proteinExistence type="predicted"/>
<name>A0A7J4XM81_9BACE</name>
<sequence length="206" mass="23096">MKVLKIKGSMVVGDGMFSNGRKVNLSGIIAVKSSQYQKDSNRITKYHPVYLSCVYFDINNQLYVHLPKCTIVEAEEADKEAKCSFIKKLAKANLYYSENDELLIKAPDKVKFIVDRHLLTRAEILNLSLQGGQAFNFCWDNGFSYCGSEPATKEQYLMAVDKALAKRFSFGETCGILISDASQYGETFAIKVCIGADKRYSEVSFS</sequence>
<dbReference type="EMBL" id="VWMK01000004">
    <property type="protein sequence ID" value="KAA3767937.1"/>
    <property type="molecule type" value="Genomic_DNA"/>
</dbReference>
<comment type="caution">
    <text evidence="1">The sequence shown here is derived from an EMBL/GenBank/DDBJ whole genome shotgun (WGS) entry which is preliminary data.</text>
</comment>
<organism evidence="1 2">
    <name type="scientific">Bacteroides salyersiae</name>
    <dbReference type="NCBI Taxonomy" id="291644"/>
    <lineage>
        <taxon>Bacteria</taxon>
        <taxon>Pseudomonadati</taxon>
        <taxon>Bacteroidota</taxon>
        <taxon>Bacteroidia</taxon>
        <taxon>Bacteroidales</taxon>
        <taxon>Bacteroidaceae</taxon>
        <taxon>Bacteroides</taxon>
    </lineage>
</organism>
<dbReference type="Proteomes" id="UP000422221">
    <property type="component" value="Unassembled WGS sequence"/>
</dbReference>
<dbReference type="AlphaFoldDB" id="A0A7J4XM81"/>
<evidence type="ECO:0000313" key="1">
    <source>
        <dbReference type="EMBL" id="KAA3767937.1"/>
    </source>
</evidence>
<reference evidence="1 2" key="1">
    <citation type="journal article" date="2019" name="Nat. Med.">
        <title>A library of human gut bacterial isolates paired with longitudinal multiomics data enables mechanistic microbiome research.</title>
        <authorList>
            <person name="Poyet M."/>
            <person name="Groussin M."/>
            <person name="Gibbons S.M."/>
            <person name="Avila-Pacheco J."/>
            <person name="Jiang X."/>
            <person name="Kearney S.M."/>
            <person name="Perrotta A.R."/>
            <person name="Berdy B."/>
            <person name="Zhao S."/>
            <person name="Lieberman T.D."/>
            <person name="Swanson P.K."/>
            <person name="Smith M."/>
            <person name="Roesemann S."/>
            <person name="Alexander J.E."/>
            <person name="Rich S.A."/>
            <person name="Livny J."/>
            <person name="Vlamakis H."/>
            <person name="Clish C."/>
            <person name="Bullock K."/>
            <person name="Deik A."/>
            <person name="Scott J."/>
            <person name="Pierce K.A."/>
            <person name="Xavier R.J."/>
            <person name="Alm E.J."/>
        </authorList>
    </citation>
    <scope>NUCLEOTIDE SEQUENCE [LARGE SCALE GENOMIC DNA]</scope>
    <source>
        <strain evidence="1 2">BIOML-A10</strain>
    </source>
</reference>
<evidence type="ECO:0000313" key="2">
    <source>
        <dbReference type="Proteomes" id="UP000422221"/>
    </source>
</evidence>
<protein>
    <submittedName>
        <fullName evidence="1">Uncharacterized protein</fullName>
    </submittedName>
</protein>
<dbReference type="RefSeq" id="WP_130058404.1">
    <property type="nucleotide sequence ID" value="NZ_RCXT01000003.1"/>
</dbReference>
<gene>
    <name evidence="1" type="ORF">F3F73_05970</name>
</gene>
<accession>A0A7J4XM81</accession>